<gene>
    <name evidence="4" type="ORF">FOZ61_002927</name>
</gene>
<dbReference type="GO" id="GO:0030145">
    <property type="term" value="F:manganese ion binding"/>
    <property type="evidence" value="ECO:0007669"/>
    <property type="project" value="TreeGrafter"/>
</dbReference>
<evidence type="ECO:0000313" key="4">
    <source>
        <dbReference type="EMBL" id="KAF4661784.1"/>
    </source>
</evidence>
<feature type="domain" description="VTT" evidence="3">
    <location>
        <begin position="404"/>
        <end position="519"/>
    </location>
</feature>
<dbReference type="InterPro" id="IPR004843">
    <property type="entry name" value="Calcineurin-like_PHP"/>
</dbReference>
<dbReference type="Gene3D" id="3.60.21.10">
    <property type="match status" value="1"/>
</dbReference>
<reference evidence="4 5" key="1">
    <citation type="submission" date="2020-04" db="EMBL/GenBank/DDBJ databases">
        <title>Perkinsus olseni comparative genomics.</title>
        <authorList>
            <person name="Bogema D.R."/>
        </authorList>
    </citation>
    <scope>NUCLEOTIDE SEQUENCE [LARGE SCALE GENOMIC DNA]</scope>
    <source>
        <strain evidence="4">ATCC PRA-179</strain>
    </source>
</reference>
<evidence type="ECO:0000259" key="3">
    <source>
        <dbReference type="Pfam" id="PF09335"/>
    </source>
</evidence>
<comment type="caution">
    <text evidence="4">The sequence shown here is derived from an EMBL/GenBank/DDBJ whole genome shotgun (WGS) entry which is preliminary data.</text>
</comment>
<keyword evidence="1" id="KW-1133">Transmembrane helix</keyword>
<protein>
    <recommendedName>
        <fullName evidence="6">Calcineurin-like phosphoesterase domain-containing protein</fullName>
    </recommendedName>
</protein>
<dbReference type="GO" id="GO:0047631">
    <property type="term" value="F:ADP-ribose diphosphatase activity"/>
    <property type="evidence" value="ECO:0007669"/>
    <property type="project" value="TreeGrafter"/>
</dbReference>
<dbReference type="OrthoDB" id="9675250at2759"/>
<accession>A0A7J6LRF2</accession>
<feature type="domain" description="Calcineurin-like phosphoesterase" evidence="2">
    <location>
        <begin position="34"/>
        <end position="244"/>
    </location>
</feature>
<dbReference type="GO" id="GO:0008663">
    <property type="term" value="F:2',3'-cyclic-nucleotide 2'-phosphodiesterase activity"/>
    <property type="evidence" value="ECO:0007669"/>
    <property type="project" value="TreeGrafter"/>
</dbReference>
<feature type="transmembrane region" description="Helical" evidence="1">
    <location>
        <begin position="421"/>
        <end position="444"/>
    </location>
</feature>
<dbReference type="Pfam" id="PF09335">
    <property type="entry name" value="VTT_dom"/>
    <property type="match status" value="1"/>
</dbReference>
<evidence type="ECO:0008006" key="6">
    <source>
        <dbReference type="Google" id="ProtNLM"/>
    </source>
</evidence>
<dbReference type="InterPro" id="IPR032816">
    <property type="entry name" value="VTT_dom"/>
</dbReference>
<dbReference type="GO" id="GO:0047734">
    <property type="term" value="F:CDP-glycerol diphosphatase activity"/>
    <property type="evidence" value="ECO:0007669"/>
    <property type="project" value="TreeGrafter"/>
</dbReference>
<keyword evidence="1" id="KW-0472">Membrane</keyword>
<dbReference type="AlphaFoldDB" id="A0A7J6LRF2"/>
<feature type="transmembrane region" description="Helical" evidence="1">
    <location>
        <begin position="389"/>
        <end position="409"/>
    </location>
</feature>
<evidence type="ECO:0000259" key="2">
    <source>
        <dbReference type="Pfam" id="PF00149"/>
    </source>
</evidence>
<dbReference type="Proteomes" id="UP000570595">
    <property type="component" value="Unassembled WGS sequence"/>
</dbReference>
<proteinExistence type="predicted"/>
<feature type="transmembrane region" description="Helical" evidence="1">
    <location>
        <begin position="540"/>
        <end position="560"/>
    </location>
</feature>
<sequence>MRPGLRVCNKLFTGSSGVVRTAAAAAAASPKILFRFGVIADVQYADVDDTFNYTRTKKRCYRRSAQVLRNAINWWNSLQCPPLSFVVNLGDLVDGRNRGLNIQDRAMSKIMSEFDALNCPRVIHMIGNHELYCFTRKVLSEHRIFPATRKRYSLTRPESLGHDEFPTGKMKCSVQSLLEASSSEDPSCFYYAYKPADDWLVVVLDPYDVSVMRQGGGRHGYELFKDAGLDPDGYDLCQSHNPNDIGSKTDFFAGLSGVESRWAPVNGGVGREQLEWLRGVLQTCHQRGTSVIILSHVILHPDATRHRNCRGLLWNYDEVLQAIYEFPCTRLVVCGHIHNEVYHLDDHGVHHLTLPSPLESTPDQCAITAEIVNYLESLSSQNGSYTKEYALFGVVVFLSTICGVPITPVEVTAGFVLKWRALLVAFPAKTAGSVASFLMGRYFWFDLVRSALDRSDYYKALQILTRNSEMKFLFLSRFMYVPIWVKNYGVSVTAVTLRGFLLASASVGFLFSVLFVYVGVTTSSIVGAMSTGSEVTNPVTLALLVVGVICLAIGLTWIFFEVRRKVRLPPWGWSE</sequence>
<evidence type="ECO:0000256" key="1">
    <source>
        <dbReference type="SAM" id="Phobius"/>
    </source>
</evidence>
<dbReference type="SUPFAM" id="SSF56300">
    <property type="entry name" value="Metallo-dependent phosphatases"/>
    <property type="match status" value="1"/>
</dbReference>
<dbReference type="PANTHER" id="PTHR16509">
    <property type="match status" value="1"/>
</dbReference>
<name>A0A7J6LRF2_PEROL</name>
<keyword evidence="1" id="KW-0812">Transmembrane</keyword>
<dbReference type="Pfam" id="PF00149">
    <property type="entry name" value="Metallophos"/>
    <property type="match status" value="1"/>
</dbReference>
<evidence type="ECO:0000313" key="5">
    <source>
        <dbReference type="Proteomes" id="UP000570595"/>
    </source>
</evidence>
<organism evidence="4 5">
    <name type="scientific">Perkinsus olseni</name>
    <name type="common">Perkinsus atlanticus</name>
    <dbReference type="NCBI Taxonomy" id="32597"/>
    <lineage>
        <taxon>Eukaryota</taxon>
        <taxon>Sar</taxon>
        <taxon>Alveolata</taxon>
        <taxon>Perkinsozoa</taxon>
        <taxon>Perkinsea</taxon>
        <taxon>Perkinsida</taxon>
        <taxon>Perkinsidae</taxon>
        <taxon>Perkinsus</taxon>
    </lineage>
</organism>
<dbReference type="PANTHER" id="PTHR16509:SF1">
    <property type="entry name" value="MANGANESE-DEPENDENT ADP-RIBOSE_CDP-ALCOHOL DIPHOSPHATASE"/>
    <property type="match status" value="1"/>
</dbReference>
<feature type="transmembrane region" description="Helical" evidence="1">
    <location>
        <begin position="500"/>
        <end position="520"/>
    </location>
</feature>
<dbReference type="InterPro" id="IPR029052">
    <property type="entry name" value="Metallo-depent_PP-like"/>
</dbReference>
<dbReference type="EMBL" id="JABAHT010000187">
    <property type="protein sequence ID" value="KAF4661784.1"/>
    <property type="molecule type" value="Genomic_DNA"/>
</dbReference>